<keyword evidence="3 4" id="KW-0560">Oxidoreductase</keyword>
<evidence type="ECO:0000313" key="10">
    <source>
        <dbReference type="Proteomes" id="UP000003160"/>
    </source>
</evidence>
<dbReference type="GO" id="GO:0055129">
    <property type="term" value="P:L-proline biosynthetic process"/>
    <property type="evidence" value="ECO:0007669"/>
    <property type="project" value="UniProtKB-UniRule"/>
</dbReference>
<dbReference type="InterPro" id="IPR029036">
    <property type="entry name" value="P5CR_dimer"/>
</dbReference>
<dbReference type="InterPro" id="IPR008927">
    <property type="entry name" value="6-PGluconate_DH-like_C_sf"/>
</dbReference>
<comment type="subcellular location">
    <subcellularLocation>
        <location evidence="4">Cytoplasm</location>
    </subcellularLocation>
</comment>
<comment type="caution">
    <text evidence="9">The sequence shown here is derived from an EMBL/GenBank/DDBJ whole genome shotgun (WGS) entry which is preliminary data.</text>
</comment>
<keyword evidence="4" id="KW-0641">Proline biosynthesis</keyword>
<evidence type="ECO:0000256" key="5">
    <source>
        <dbReference type="NCBIfam" id="TIGR00112"/>
    </source>
</evidence>
<evidence type="ECO:0000256" key="3">
    <source>
        <dbReference type="ARBA" id="ARBA00023002"/>
    </source>
</evidence>
<feature type="binding site" evidence="6">
    <location>
        <begin position="6"/>
        <end position="11"/>
    </location>
    <ligand>
        <name>NADP(+)</name>
        <dbReference type="ChEBI" id="CHEBI:58349"/>
    </ligand>
</feature>
<evidence type="ECO:0000313" key="9">
    <source>
        <dbReference type="EMBL" id="EFA43109.1"/>
    </source>
</evidence>
<evidence type="ECO:0000256" key="2">
    <source>
        <dbReference type="ARBA" id="ARBA00022857"/>
    </source>
</evidence>
<dbReference type="FunFam" id="1.10.3730.10:FF:000001">
    <property type="entry name" value="Pyrroline-5-carboxylate reductase"/>
    <property type="match status" value="1"/>
</dbReference>
<dbReference type="eggNOG" id="COG0345">
    <property type="taxonomic scope" value="Bacteria"/>
</dbReference>
<dbReference type="EMBL" id="ACKS01000091">
    <property type="protein sequence ID" value="EFA43109.1"/>
    <property type="molecule type" value="Genomic_DNA"/>
</dbReference>
<comment type="catalytic activity">
    <reaction evidence="4">
        <text>L-proline + NADP(+) = (S)-1-pyrroline-5-carboxylate + NADPH + 2 H(+)</text>
        <dbReference type="Rhea" id="RHEA:14109"/>
        <dbReference type="ChEBI" id="CHEBI:15378"/>
        <dbReference type="ChEBI" id="CHEBI:17388"/>
        <dbReference type="ChEBI" id="CHEBI:57783"/>
        <dbReference type="ChEBI" id="CHEBI:58349"/>
        <dbReference type="ChEBI" id="CHEBI:60039"/>
        <dbReference type="EC" id="1.5.1.2"/>
    </reaction>
</comment>
<protein>
    <recommendedName>
        <fullName evidence="4 5">Pyrroline-5-carboxylate reductase</fullName>
        <shortName evidence="4">P5C reductase</shortName>
        <shortName evidence="4">P5CR</shortName>
        <ecNumber evidence="4 5">1.5.1.2</ecNumber>
    </recommendedName>
    <alternativeName>
        <fullName evidence="4">PCA reductase</fullName>
    </alternativeName>
</protein>
<dbReference type="OrthoDB" id="9805754at2"/>
<dbReference type="EC" id="1.5.1.2" evidence="4 5"/>
<dbReference type="Pfam" id="PF03807">
    <property type="entry name" value="F420_oxidored"/>
    <property type="match status" value="1"/>
</dbReference>
<dbReference type="Proteomes" id="UP000003160">
    <property type="component" value="Unassembled WGS sequence"/>
</dbReference>
<dbReference type="InterPro" id="IPR000304">
    <property type="entry name" value="Pyrroline-COOH_reductase"/>
</dbReference>
<dbReference type="InterPro" id="IPR028939">
    <property type="entry name" value="P5C_Rdtase_cat_N"/>
</dbReference>
<gene>
    <name evidence="4 9" type="primary">proC</name>
    <name evidence="9" type="ORF">HMPREF0645_2462</name>
</gene>
<dbReference type="Gene3D" id="3.40.50.720">
    <property type="entry name" value="NAD(P)-binding Rossmann-like Domain"/>
    <property type="match status" value="1"/>
</dbReference>
<comment type="function">
    <text evidence="4">Catalyzes the reduction of 1-pyrroline-5-carboxylate (PCA) to L-proline.</text>
</comment>
<name>D1PZS7_9BACT</name>
<sequence length="261" mass="27953">MKIAVIGAGEMGGAFATGLLKGNMFKPSDITVANPHEDKLKQFAQMGACITTDNTVAIHHADLVALVVKPGVVKSVIEELKPELDYDKQIVINMAASVTIAQLEEWLKKNSEVPRIFQVLPNIGIAERASMSFIAPNAKGRECLDKVKAIFDDLGKTMITDERLLFAGTAMAGCGIAYVMRFVRAASEAGVELGFRADDAKEIIVQTMNGAVKLLQESGHHPEAEIDKVTTPGGMTIKGLNAMERNGFSNAVIEGIKASLV</sequence>
<evidence type="ECO:0000259" key="7">
    <source>
        <dbReference type="Pfam" id="PF03807"/>
    </source>
</evidence>
<dbReference type="AlphaFoldDB" id="D1PZS7"/>
<dbReference type="HOGENOM" id="CLU_042344_1_2_10"/>
<dbReference type="Gene3D" id="1.10.3730.10">
    <property type="entry name" value="ProC C-terminal domain-like"/>
    <property type="match status" value="1"/>
</dbReference>
<keyword evidence="4" id="KW-0963">Cytoplasm</keyword>
<dbReference type="GO" id="GO:0005737">
    <property type="term" value="C:cytoplasm"/>
    <property type="evidence" value="ECO:0007669"/>
    <property type="project" value="UniProtKB-SubCell"/>
</dbReference>
<dbReference type="InterPro" id="IPR036291">
    <property type="entry name" value="NAD(P)-bd_dom_sf"/>
</dbReference>
<reference evidence="9 10" key="1">
    <citation type="submission" date="2009-10" db="EMBL/GenBank/DDBJ databases">
        <authorList>
            <person name="Qin X."/>
            <person name="Bachman B."/>
            <person name="Battles P."/>
            <person name="Bell A."/>
            <person name="Bess C."/>
            <person name="Bickham C."/>
            <person name="Chaboub L."/>
            <person name="Chen D."/>
            <person name="Coyle M."/>
            <person name="Deiros D.R."/>
            <person name="Dinh H."/>
            <person name="Forbes L."/>
            <person name="Fowler G."/>
            <person name="Francisco L."/>
            <person name="Fu Q."/>
            <person name="Gubbala S."/>
            <person name="Hale W."/>
            <person name="Han Y."/>
            <person name="Hemphill L."/>
            <person name="Highlander S.K."/>
            <person name="Hirani K."/>
            <person name="Hogues M."/>
            <person name="Jackson L."/>
            <person name="Jakkamsetti A."/>
            <person name="Javaid M."/>
            <person name="Jiang H."/>
            <person name="Korchina V."/>
            <person name="Kovar C."/>
            <person name="Lara F."/>
            <person name="Lee S."/>
            <person name="Mata R."/>
            <person name="Mathew T."/>
            <person name="Moen C."/>
            <person name="Morales K."/>
            <person name="Munidasa M."/>
            <person name="Nazareth L."/>
            <person name="Ngo R."/>
            <person name="Nguyen L."/>
            <person name="Okwuonu G."/>
            <person name="Ongeri F."/>
            <person name="Patil S."/>
            <person name="Petrosino J."/>
            <person name="Pham C."/>
            <person name="Pham P."/>
            <person name="Pu L.-L."/>
            <person name="Puazo M."/>
            <person name="Raj R."/>
            <person name="Reid J."/>
            <person name="Rouhana J."/>
            <person name="Saada N."/>
            <person name="Shang Y."/>
            <person name="Simmons D."/>
            <person name="Thornton R."/>
            <person name="Warren J."/>
            <person name="Weissenberger G."/>
            <person name="Zhang J."/>
            <person name="Zhang L."/>
            <person name="Zhou C."/>
            <person name="Zhu D."/>
            <person name="Muzny D."/>
            <person name="Worley K."/>
            <person name="Gibbs R."/>
        </authorList>
    </citation>
    <scope>NUCLEOTIDE SEQUENCE [LARGE SCALE GENOMIC DNA]</scope>
    <source>
        <strain evidence="9 10">DSM 17361</strain>
    </source>
</reference>
<keyword evidence="2 4" id="KW-0521">NADP</keyword>
<keyword evidence="4" id="KW-0028">Amino-acid biosynthesis</keyword>
<dbReference type="PIRSF" id="PIRSF000193">
    <property type="entry name" value="Pyrrol-5-carb_rd"/>
    <property type="match status" value="1"/>
</dbReference>
<comment type="pathway">
    <text evidence="4">Amino-acid biosynthesis; L-proline biosynthesis; L-proline from L-glutamate 5-semialdehyde: step 1/1.</text>
</comment>
<keyword evidence="10" id="KW-1185">Reference proteome</keyword>
<evidence type="ECO:0000259" key="8">
    <source>
        <dbReference type="Pfam" id="PF14748"/>
    </source>
</evidence>
<dbReference type="UniPathway" id="UPA00098">
    <property type="reaction ID" value="UER00361"/>
</dbReference>
<evidence type="ECO:0000256" key="6">
    <source>
        <dbReference type="PIRSR" id="PIRSR000193-1"/>
    </source>
</evidence>
<evidence type="ECO:0000256" key="1">
    <source>
        <dbReference type="ARBA" id="ARBA00005525"/>
    </source>
</evidence>
<proteinExistence type="inferred from homology"/>
<feature type="binding site" evidence="6">
    <location>
        <position position="54"/>
    </location>
    <ligand>
        <name>NADPH</name>
        <dbReference type="ChEBI" id="CHEBI:57783"/>
    </ligand>
</feature>
<dbReference type="PANTHER" id="PTHR11645:SF0">
    <property type="entry name" value="PYRROLINE-5-CARBOXYLATE REDUCTASE 3"/>
    <property type="match status" value="1"/>
</dbReference>
<dbReference type="HAMAP" id="MF_01925">
    <property type="entry name" value="P5C_reductase"/>
    <property type="match status" value="1"/>
</dbReference>
<dbReference type="GO" id="GO:0004735">
    <property type="term" value="F:pyrroline-5-carboxylate reductase activity"/>
    <property type="evidence" value="ECO:0007669"/>
    <property type="project" value="UniProtKB-UniRule"/>
</dbReference>
<feature type="domain" description="Pyrroline-5-carboxylate reductase dimerisation" evidence="8">
    <location>
        <begin position="162"/>
        <end position="259"/>
    </location>
</feature>
<comment type="similarity">
    <text evidence="1 4">Belongs to the pyrroline-5-carboxylate reductase family.</text>
</comment>
<evidence type="ECO:0000256" key="4">
    <source>
        <dbReference type="HAMAP-Rule" id="MF_01925"/>
    </source>
</evidence>
<dbReference type="SUPFAM" id="SSF48179">
    <property type="entry name" value="6-phosphogluconate dehydrogenase C-terminal domain-like"/>
    <property type="match status" value="1"/>
</dbReference>
<dbReference type="Pfam" id="PF14748">
    <property type="entry name" value="P5CR_dimer"/>
    <property type="match status" value="1"/>
</dbReference>
<dbReference type="SUPFAM" id="SSF51735">
    <property type="entry name" value="NAD(P)-binding Rossmann-fold domains"/>
    <property type="match status" value="1"/>
</dbReference>
<accession>D1PZS7</accession>
<comment type="catalytic activity">
    <reaction evidence="4">
        <text>L-proline + NAD(+) = (S)-1-pyrroline-5-carboxylate + NADH + 2 H(+)</text>
        <dbReference type="Rhea" id="RHEA:14105"/>
        <dbReference type="ChEBI" id="CHEBI:15378"/>
        <dbReference type="ChEBI" id="CHEBI:17388"/>
        <dbReference type="ChEBI" id="CHEBI:57540"/>
        <dbReference type="ChEBI" id="CHEBI:57945"/>
        <dbReference type="ChEBI" id="CHEBI:60039"/>
        <dbReference type="EC" id="1.5.1.2"/>
    </reaction>
</comment>
<dbReference type="NCBIfam" id="TIGR00112">
    <property type="entry name" value="proC"/>
    <property type="match status" value="1"/>
</dbReference>
<organism evidence="9 10">
    <name type="scientific">Hallella bergensis DSM 17361</name>
    <dbReference type="NCBI Taxonomy" id="585502"/>
    <lineage>
        <taxon>Bacteria</taxon>
        <taxon>Pseudomonadati</taxon>
        <taxon>Bacteroidota</taxon>
        <taxon>Bacteroidia</taxon>
        <taxon>Bacteroidales</taxon>
        <taxon>Prevotellaceae</taxon>
        <taxon>Hallella</taxon>
    </lineage>
</organism>
<dbReference type="RefSeq" id="WP_007175413.1">
    <property type="nucleotide sequence ID" value="NZ_GG704786.1"/>
</dbReference>
<feature type="domain" description="Pyrroline-5-carboxylate reductase catalytic N-terminal" evidence="7">
    <location>
        <begin position="2"/>
        <end position="96"/>
    </location>
</feature>
<dbReference type="PANTHER" id="PTHR11645">
    <property type="entry name" value="PYRROLINE-5-CARBOXYLATE REDUCTASE"/>
    <property type="match status" value="1"/>
</dbReference>